<reference evidence="1" key="1">
    <citation type="journal article" date="2020" name="Stud. Mycol.">
        <title>101 Dothideomycetes genomes: a test case for predicting lifestyles and emergence of pathogens.</title>
        <authorList>
            <person name="Haridas S."/>
            <person name="Albert R."/>
            <person name="Binder M."/>
            <person name="Bloem J."/>
            <person name="Labutti K."/>
            <person name="Salamov A."/>
            <person name="Andreopoulos B."/>
            <person name="Baker S."/>
            <person name="Barry K."/>
            <person name="Bills G."/>
            <person name="Bluhm B."/>
            <person name="Cannon C."/>
            <person name="Castanera R."/>
            <person name="Culley D."/>
            <person name="Daum C."/>
            <person name="Ezra D."/>
            <person name="Gonzalez J."/>
            <person name="Henrissat B."/>
            <person name="Kuo A."/>
            <person name="Liang C."/>
            <person name="Lipzen A."/>
            <person name="Lutzoni F."/>
            <person name="Magnuson J."/>
            <person name="Mondo S."/>
            <person name="Nolan M."/>
            <person name="Ohm R."/>
            <person name="Pangilinan J."/>
            <person name="Park H.-J."/>
            <person name="Ramirez L."/>
            <person name="Alfaro M."/>
            <person name="Sun H."/>
            <person name="Tritt A."/>
            <person name="Yoshinaga Y."/>
            <person name="Zwiers L.-H."/>
            <person name="Turgeon B."/>
            <person name="Goodwin S."/>
            <person name="Spatafora J."/>
            <person name="Crous P."/>
            <person name="Grigoriev I."/>
        </authorList>
    </citation>
    <scope>NUCLEOTIDE SEQUENCE</scope>
    <source>
        <strain evidence="1">CBS 379.55</strain>
    </source>
</reference>
<proteinExistence type="predicted"/>
<organism evidence="1 2">
    <name type="scientific">Westerdykella ornata</name>
    <dbReference type="NCBI Taxonomy" id="318751"/>
    <lineage>
        <taxon>Eukaryota</taxon>
        <taxon>Fungi</taxon>
        <taxon>Dikarya</taxon>
        <taxon>Ascomycota</taxon>
        <taxon>Pezizomycotina</taxon>
        <taxon>Dothideomycetes</taxon>
        <taxon>Pleosporomycetidae</taxon>
        <taxon>Pleosporales</taxon>
        <taxon>Sporormiaceae</taxon>
        <taxon>Westerdykella</taxon>
    </lineage>
</organism>
<dbReference type="GeneID" id="54556146"/>
<accession>A0A6A6JIE1</accession>
<evidence type="ECO:0000313" key="2">
    <source>
        <dbReference type="Proteomes" id="UP000800097"/>
    </source>
</evidence>
<sequence>MISNVARPEILQVSSSASRDASGMVQGFDLSLSTIERSKPRKTVSLVPEWSWRAASACSFLGLTCRCERIAAWQTVETPLPPFRPTNQVSAPQTAQAAEAGISKIFTRIPGFEGQPYQSCASDCVVHIGAHPTRRPALFLSPFPLLHVPEGARIATLILGSLHGADAVSCRFAV</sequence>
<name>A0A6A6JIE1_WESOR</name>
<gene>
    <name evidence="1" type="ORF">EI97DRAFT_63297</name>
</gene>
<dbReference type="RefSeq" id="XP_033653544.1">
    <property type="nucleotide sequence ID" value="XM_033802971.1"/>
</dbReference>
<keyword evidence="2" id="KW-1185">Reference proteome</keyword>
<evidence type="ECO:0000313" key="1">
    <source>
        <dbReference type="EMBL" id="KAF2276005.1"/>
    </source>
</evidence>
<dbReference type="AlphaFoldDB" id="A0A6A6JIE1"/>
<protein>
    <submittedName>
        <fullName evidence="1">Uncharacterized protein</fullName>
    </submittedName>
</protein>
<dbReference type="EMBL" id="ML986495">
    <property type="protein sequence ID" value="KAF2276005.1"/>
    <property type="molecule type" value="Genomic_DNA"/>
</dbReference>
<dbReference type="Proteomes" id="UP000800097">
    <property type="component" value="Unassembled WGS sequence"/>
</dbReference>